<evidence type="ECO:0000313" key="2">
    <source>
        <dbReference type="Proteomes" id="UP000291838"/>
    </source>
</evidence>
<reference evidence="1 2" key="1">
    <citation type="submission" date="2019-01" db="EMBL/GenBank/DDBJ databases">
        <title>Novel species of Nocardioides.</title>
        <authorList>
            <person name="Liu Q."/>
            <person name="Xin Y.-H."/>
        </authorList>
    </citation>
    <scope>NUCLEOTIDE SEQUENCE [LARGE SCALE GENOMIC DNA]</scope>
    <source>
        <strain evidence="1 2">HLT3-15</strain>
    </source>
</reference>
<dbReference type="OrthoDB" id="9804380at2"/>
<dbReference type="Proteomes" id="UP000291838">
    <property type="component" value="Unassembled WGS sequence"/>
</dbReference>
<name>A0A4Q2RID2_9ACTN</name>
<dbReference type="AlphaFoldDB" id="A0A4Q2RID2"/>
<comment type="caution">
    <text evidence="1">The sequence shown here is derived from an EMBL/GenBank/DDBJ whole genome shotgun (WGS) entry which is preliminary data.</text>
</comment>
<protein>
    <submittedName>
        <fullName evidence="1">Uncharacterized protein</fullName>
    </submittedName>
</protein>
<gene>
    <name evidence="1" type="ORF">EUA06_21815</name>
</gene>
<proteinExistence type="predicted"/>
<accession>A0A4Q2RID2</accession>
<evidence type="ECO:0000313" key="1">
    <source>
        <dbReference type="EMBL" id="RYB88287.1"/>
    </source>
</evidence>
<keyword evidence="2" id="KW-1185">Reference proteome</keyword>
<organism evidence="1 2">
    <name type="scientific">Nocardioides glacieisoli</name>
    <dbReference type="NCBI Taxonomy" id="1168730"/>
    <lineage>
        <taxon>Bacteria</taxon>
        <taxon>Bacillati</taxon>
        <taxon>Actinomycetota</taxon>
        <taxon>Actinomycetes</taxon>
        <taxon>Propionibacteriales</taxon>
        <taxon>Nocardioidaceae</taxon>
        <taxon>Nocardioides</taxon>
    </lineage>
</organism>
<sequence>MPTPRTWWHNPYLGRQGLMLGPQPFVLGQPGSGKGRRQPGHGTTALVRELHIDASRRRFGPSVIFDEAAAFTPVLPLVAGGAIDPLAWAPRRSTSSARTAGEW</sequence>
<dbReference type="EMBL" id="SDWS01000018">
    <property type="protein sequence ID" value="RYB88287.1"/>
    <property type="molecule type" value="Genomic_DNA"/>
</dbReference>
<dbReference type="RefSeq" id="WP_129479745.1">
    <property type="nucleotide sequence ID" value="NZ_SDWS01000018.1"/>
</dbReference>